<evidence type="ECO:0000256" key="10">
    <source>
        <dbReference type="ARBA" id="ARBA00022840"/>
    </source>
</evidence>
<dbReference type="Pfam" id="PF01627">
    <property type="entry name" value="Hpt"/>
    <property type="match status" value="1"/>
</dbReference>
<feature type="domain" description="PAC" evidence="20">
    <location>
        <begin position="221"/>
        <end position="272"/>
    </location>
</feature>
<protein>
    <recommendedName>
        <fullName evidence="3">histidine kinase</fullName>
        <ecNumber evidence="3">2.7.13.3</ecNumber>
    </recommendedName>
</protein>
<evidence type="ECO:0000256" key="13">
    <source>
        <dbReference type="ARBA" id="ARBA00023136"/>
    </source>
</evidence>
<dbReference type="SMART" id="SM00448">
    <property type="entry name" value="REC"/>
    <property type="match status" value="2"/>
</dbReference>
<dbReference type="CDD" id="cd00130">
    <property type="entry name" value="PAS"/>
    <property type="match status" value="5"/>
</dbReference>
<evidence type="ECO:0000313" key="22">
    <source>
        <dbReference type="EMBL" id="MCL6218852.1"/>
    </source>
</evidence>
<keyword evidence="10" id="KW-0067">ATP-binding</keyword>
<feature type="modified residue" description="4-aspartylphosphate" evidence="16">
    <location>
        <position position="1234"/>
    </location>
</feature>
<keyword evidence="12" id="KW-0902">Two-component regulatory system</keyword>
<name>A0A9X2CQ47_9FLAO</name>
<comment type="caution">
    <text evidence="22">The sequence shown here is derived from an EMBL/GenBank/DDBJ whole genome shotgun (WGS) entry which is preliminary data.</text>
</comment>
<feature type="domain" description="PAC" evidence="20">
    <location>
        <begin position="749"/>
        <end position="802"/>
    </location>
</feature>
<evidence type="ECO:0000256" key="2">
    <source>
        <dbReference type="ARBA" id="ARBA00004651"/>
    </source>
</evidence>
<dbReference type="InterPro" id="IPR036641">
    <property type="entry name" value="HPT_dom_sf"/>
</dbReference>
<feature type="domain" description="Histidine kinase" evidence="17">
    <location>
        <begin position="946"/>
        <end position="1168"/>
    </location>
</feature>
<dbReference type="EC" id="2.7.13.3" evidence="3"/>
<dbReference type="PROSITE" id="PS50109">
    <property type="entry name" value="HIS_KIN"/>
    <property type="match status" value="1"/>
</dbReference>
<feature type="domain" description="Response regulatory" evidence="18">
    <location>
        <begin position="1184"/>
        <end position="1304"/>
    </location>
</feature>
<comment type="catalytic activity">
    <reaction evidence="1">
        <text>ATP + protein L-histidine = ADP + protein N-phospho-L-histidine.</text>
        <dbReference type="EC" id="2.7.13.3"/>
    </reaction>
</comment>
<dbReference type="FunFam" id="1.10.287.130:FF:000038">
    <property type="entry name" value="Sensory transduction histidine kinase"/>
    <property type="match status" value="1"/>
</dbReference>
<dbReference type="PROSITE" id="PS50113">
    <property type="entry name" value="PAC"/>
    <property type="match status" value="6"/>
</dbReference>
<dbReference type="CDD" id="cd17546">
    <property type="entry name" value="REC_hyHK_CKI1_RcsC-like"/>
    <property type="match status" value="1"/>
</dbReference>
<dbReference type="CDD" id="cd16922">
    <property type="entry name" value="HATPase_EvgS-ArcB-TorS-like"/>
    <property type="match status" value="1"/>
</dbReference>
<evidence type="ECO:0000256" key="4">
    <source>
        <dbReference type="ARBA" id="ARBA00022475"/>
    </source>
</evidence>
<evidence type="ECO:0000256" key="6">
    <source>
        <dbReference type="ARBA" id="ARBA00022679"/>
    </source>
</evidence>
<dbReference type="SUPFAM" id="SSF47384">
    <property type="entry name" value="Homodimeric domain of signal transducing histidine kinase"/>
    <property type="match status" value="1"/>
</dbReference>
<dbReference type="InterPro" id="IPR001610">
    <property type="entry name" value="PAC"/>
</dbReference>
<dbReference type="Gene3D" id="3.30.565.10">
    <property type="entry name" value="Histidine kinase-like ATPase, C-terminal domain"/>
    <property type="match status" value="1"/>
</dbReference>
<feature type="domain" description="PAS" evidence="19">
    <location>
        <begin position="803"/>
        <end position="858"/>
    </location>
</feature>
<dbReference type="Gene3D" id="1.20.120.160">
    <property type="entry name" value="HPT domain"/>
    <property type="match status" value="1"/>
</dbReference>
<dbReference type="InterPro" id="IPR013655">
    <property type="entry name" value="PAS_fold_3"/>
</dbReference>
<keyword evidence="8" id="KW-0547">Nucleotide-binding</keyword>
<evidence type="ECO:0000256" key="16">
    <source>
        <dbReference type="PROSITE-ProRule" id="PRU00169"/>
    </source>
</evidence>
<evidence type="ECO:0000256" key="8">
    <source>
        <dbReference type="ARBA" id="ARBA00022741"/>
    </source>
</evidence>
<dbReference type="PROSITE" id="PS50894">
    <property type="entry name" value="HPT"/>
    <property type="match status" value="1"/>
</dbReference>
<dbReference type="SUPFAM" id="SSF55874">
    <property type="entry name" value="ATPase domain of HSP90 chaperone/DNA topoisomerase II/histidine kinase"/>
    <property type="match status" value="1"/>
</dbReference>
<dbReference type="Pfam" id="PF08447">
    <property type="entry name" value="PAS_3"/>
    <property type="match status" value="3"/>
</dbReference>
<dbReference type="Pfam" id="PF00072">
    <property type="entry name" value="Response_reg"/>
    <property type="match status" value="2"/>
</dbReference>
<feature type="domain" description="Response regulatory" evidence="18">
    <location>
        <begin position="1328"/>
        <end position="1450"/>
    </location>
</feature>
<feature type="modified residue" description="4-aspartylphosphate" evidence="16">
    <location>
        <position position="1379"/>
    </location>
</feature>
<dbReference type="PROSITE" id="PS50110">
    <property type="entry name" value="RESPONSE_REGULATORY"/>
    <property type="match status" value="2"/>
</dbReference>
<evidence type="ECO:0000259" key="17">
    <source>
        <dbReference type="PROSITE" id="PS50109"/>
    </source>
</evidence>
<dbReference type="SUPFAM" id="SSF55785">
    <property type="entry name" value="PYP-like sensor domain (PAS domain)"/>
    <property type="match status" value="6"/>
</dbReference>
<evidence type="ECO:0000256" key="1">
    <source>
        <dbReference type="ARBA" id="ARBA00000085"/>
    </source>
</evidence>
<dbReference type="InterPro" id="IPR011006">
    <property type="entry name" value="CheY-like_superfamily"/>
</dbReference>
<dbReference type="InterPro" id="IPR001789">
    <property type="entry name" value="Sig_transdc_resp-reg_receiver"/>
</dbReference>
<dbReference type="PANTHER" id="PTHR45339">
    <property type="entry name" value="HYBRID SIGNAL TRANSDUCTION HISTIDINE KINASE J"/>
    <property type="match status" value="1"/>
</dbReference>
<keyword evidence="23" id="KW-1185">Reference proteome</keyword>
<dbReference type="PRINTS" id="PR00344">
    <property type="entry name" value="BCTRLSENSOR"/>
</dbReference>
<accession>A0A9X2CQ47</accession>
<organism evidence="22 23">
    <name type="scientific">Zunongwangia pacifica</name>
    <dbReference type="NCBI Taxonomy" id="2911062"/>
    <lineage>
        <taxon>Bacteria</taxon>
        <taxon>Pseudomonadati</taxon>
        <taxon>Bacteroidota</taxon>
        <taxon>Flavobacteriia</taxon>
        <taxon>Flavobacteriales</taxon>
        <taxon>Flavobacteriaceae</taxon>
        <taxon>Zunongwangia</taxon>
    </lineage>
</organism>
<evidence type="ECO:0000256" key="9">
    <source>
        <dbReference type="ARBA" id="ARBA00022777"/>
    </source>
</evidence>
<evidence type="ECO:0000256" key="3">
    <source>
        <dbReference type="ARBA" id="ARBA00012438"/>
    </source>
</evidence>
<feature type="domain" description="PAC" evidence="20">
    <location>
        <begin position="877"/>
        <end position="928"/>
    </location>
</feature>
<evidence type="ECO:0000256" key="15">
    <source>
        <dbReference type="PROSITE-ProRule" id="PRU00110"/>
    </source>
</evidence>
<dbReference type="InterPro" id="IPR003594">
    <property type="entry name" value="HATPase_dom"/>
</dbReference>
<dbReference type="InterPro" id="IPR008207">
    <property type="entry name" value="Sig_transdc_His_kin_Hpt_dom"/>
</dbReference>
<comment type="subcellular location">
    <subcellularLocation>
        <location evidence="2">Cell membrane</location>
        <topology evidence="2">Multi-pass membrane protein</topology>
    </subcellularLocation>
</comment>
<evidence type="ECO:0000259" key="19">
    <source>
        <dbReference type="PROSITE" id="PS50112"/>
    </source>
</evidence>
<sequence length="1570" mass="181425">MDLHFKDLYTSFKNLMAENANLIDWFGDHIFECIWFVDIEEKAIWGNFNYVPDHKKTLDFEKLCKLNNENSGFLQVIEDFIKSEKSDEDSDFYNPEVDSNKWRFHFKKIYSDVFQKKEYVFILQQYIPYKEKYLSLYDENSYLKKLIEVYDKTNEVAQIGGWMIDLVNSNLFWTKVTRDIHEVDDDYVPDLTTGINFYVEGENRERITRLFTKAVEEGSSYMDDFEIITAKNNRKWVKVFGSAEREGGKVVRVYGAFQDITEQKLQDSELKLSQSRFQDIFDNSPLGIILSDPETDTVYHVNKSAMKIFGLENLPVEEVQRFSFKENVFEEDLAGFYEERKKLLEGQFDNYVIECRYYKNDGSIIWLQSFTSLLRAEDGTPRLMIAQVEDITLRKTLEAESFKNASQFKSSFDYSPNGMALVSLNGKWINVNRNLSKMIGYTKEELLKMSFMDVTYHEDLDKDLKLLSKLMAGEIDTYNMEKRYIHKKGHLLWGLLTVSLQKDEDGKPLYFISQINDITAAKEAQENINKSYRELQNMMDATTQVSIIESDLNGVIKKFNKGAENFFGYKAEEMIDKEKVFIFHDKAEIKKRELELSKKYGKEVIGFDVFTTGAKIKEYESLEWTYIRKNGERFPVQLVITAIKNSEGTITGYVGVATDITQLKSIQEALKQSEQRWQFALEGSGDGIWDWFIDSNTQFLSVRAREMLGFEESDDLTNVEEWDKRIHPRDQERSEKALRDYFTGKTPIYHVEKRIKCKNGQYKWILDRGKVTEWTEDKKPMRMIGTQSDITDRKIAERKIKENEARFRSLYQLSPIGIGLIDVETGTFIEANQSLIKSSGYTKEEFTGIYYQKITPEEFIPLVTDRFKKVVLNEKVEPFEKGFIKKDGTVFPALVNGAKIKDTNGRDVILATIQDITSRKEMENSLIEAKLKAEAASKSKSEFLANMSHEIRTPLNGVIGFTDLLMKTKLDASQQQYMQTVYNSANTLLDLINDILDFSKIEAGKLELNVEKVNIIELCGQTIDVVRQKAHEKGLEVLLNVSPNVDRFIYGDSVRIRQILTNLLGNAVKFTDKGEIELKVEAGEINKEYKREYKFVVRDTGIGIAPENLERIFKAFDQEDSSTTRKYGGTGLGLTISNKLLSIMDSKLELKSEPGVGSTFSFKVCFESEQGESFLNTNLQKINNVLVIDDNYNNQVILKEMLAIEDINCDAVSNAIEALSVLEKENKYQLAIVDYNMPYMTGVDFITHLRNELKINADQLPLILLHSSAEEEKMGKACKELDVQFSITKPIKIDQLFGMLNQIQAPLRDIKENTVDAIKEKTFEDNFRILIAEDNPVNKFLAKTILMKAVPKAQIFEVENGLDAVSFYKEHPLDIIFMDIQMPVMSGFEASEEIRKFETESHKGQHVPIIALTARTVKGEKGRCIDAGMDDYITKPVVFETIRAVIQEYLLDDEEEEGDVEDNDSLKHFDKQKLLEKFDHDQNAYDQLMQIVEQSLEEYPKQLRRRIEHRDLDGINKLGHKIKGSAQNCCFYKLEYLAARLEEFDLFKESILLDLEKKIEAEINLLKDSI</sequence>
<dbReference type="Proteomes" id="UP001139521">
    <property type="component" value="Unassembled WGS sequence"/>
</dbReference>
<dbReference type="GO" id="GO:0005886">
    <property type="term" value="C:plasma membrane"/>
    <property type="evidence" value="ECO:0007669"/>
    <property type="project" value="UniProtKB-SubCell"/>
</dbReference>
<evidence type="ECO:0000256" key="14">
    <source>
        <dbReference type="ARBA" id="ARBA00023306"/>
    </source>
</evidence>
<dbReference type="Pfam" id="PF00512">
    <property type="entry name" value="HisKA"/>
    <property type="match status" value="1"/>
</dbReference>
<evidence type="ECO:0000256" key="7">
    <source>
        <dbReference type="ARBA" id="ARBA00022692"/>
    </source>
</evidence>
<dbReference type="PANTHER" id="PTHR45339:SF1">
    <property type="entry name" value="HYBRID SIGNAL TRANSDUCTION HISTIDINE KINASE J"/>
    <property type="match status" value="1"/>
</dbReference>
<evidence type="ECO:0000256" key="11">
    <source>
        <dbReference type="ARBA" id="ARBA00022989"/>
    </source>
</evidence>
<reference evidence="22" key="1">
    <citation type="submission" date="2022-01" db="EMBL/GenBank/DDBJ databases">
        <title>Genome sequencing of Zunongwangia sp. M21534 genome.</title>
        <authorList>
            <person name="Chen Y."/>
            <person name="Dong C."/>
            <person name="Shao Z."/>
        </authorList>
    </citation>
    <scope>NUCLEOTIDE SEQUENCE</scope>
    <source>
        <strain evidence="22">MCCC M21534</strain>
    </source>
</reference>
<evidence type="ECO:0000259" key="20">
    <source>
        <dbReference type="PROSITE" id="PS50113"/>
    </source>
</evidence>
<proteinExistence type="predicted"/>
<feature type="domain" description="PAS" evidence="19">
    <location>
        <begin position="404"/>
        <end position="474"/>
    </location>
</feature>
<keyword evidence="9" id="KW-0418">Kinase</keyword>
<keyword evidence="11" id="KW-1133">Transmembrane helix</keyword>
<dbReference type="SMART" id="SM00387">
    <property type="entry name" value="HATPase_c"/>
    <property type="match status" value="1"/>
</dbReference>
<dbReference type="NCBIfam" id="TIGR00229">
    <property type="entry name" value="sensory_box"/>
    <property type="match status" value="5"/>
</dbReference>
<keyword evidence="5 16" id="KW-0597">Phosphoprotein</keyword>
<dbReference type="PROSITE" id="PS50112">
    <property type="entry name" value="PAS"/>
    <property type="match status" value="4"/>
</dbReference>
<feature type="domain" description="PAS" evidence="19">
    <location>
        <begin position="273"/>
        <end position="347"/>
    </location>
</feature>
<dbReference type="SUPFAM" id="SSF52172">
    <property type="entry name" value="CheY-like"/>
    <property type="match status" value="2"/>
</dbReference>
<dbReference type="InterPro" id="IPR004358">
    <property type="entry name" value="Sig_transdc_His_kin-like_C"/>
</dbReference>
<feature type="domain" description="PAC" evidence="20">
    <location>
        <begin position="620"/>
        <end position="672"/>
    </location>
</feature>
<evidence type="ECO:0000313" key="23">
    <source>
        <dbReference type="Proteomes" id="UP001139521"/>
    </source>
</evidence>
<feature type="modified residue" description="Phosphohistidine" evidence="15">
    <location>
        <position position="1520"/>
    </location>
</feature>
<dbReference type="Gene3D" id="3.30.450.20">
    <property type="entry name" value="PAS domain"/>
    <property type="match status" value="6"/>
</dbReference>
<evidence type="ECO:0000256" key="5">
    <source>
        <dbReference type="ARBA" id="ARBA00022553"/>
    </source>
</evidence>
<dbReference type="FunFam" id="3.30.565.10:FF:000010">
    <property type="entry name" value="Sensor histidine kinase RcsC"/>
    <property type="match status" value="1"/>
</dbReference>
<dbReference type="GO" id="GO:0000155">
    <property type="term" value="F:phosphorelay sensor kinase activity"/>
    <property type="evidence" value="ECO:0007669"/>
    <property type="project" value="InterPro"/>
</dbReference>
<evidence type="ECO:0000259" key="21">
    <source>
        <dbReference type="PROSITE" id="PS50894"/>
    </source>
</evidence>
<keyword evidence="4" id="KW-1003">Cell membrane</keyword>
<feature type="domain" description="HPt" evidence="21">
    <location>
        <begin position="1481"/>
        <end position="1570"/>
    </location>
</feature>
<dbReference type="SMART" id="SM00091">
    <property type="entry name" value="PAS"/>
    <property type="match status" value="5"/>
</dbReference>
<dbReference type="SUPFAM" id="SSF47226">
    <property type="entry name" value="Histidine-containing phosphotransfer domain, HPT domain"/>
    <property type="match status" value="1"/>
</dbReference>
<evidence type="ECO:0000256" key="12">
    <source>
        <dbReference type="ARBA" id="ARBA00023012"/>
    </source>
</evidence>
<evidence type="ECO:0000259" key="18">
    <source>
        <dbReference type="PROSITE" id="PS50110"/>
    </source>
</evidence>
<feature type="domain" description="PAC" evidence="20">
    <location>
        <begin position="478"/>
        <end position="530"/>
    </location>
</feature>
<gene>
    <name evidence="22" type="ORF">L1967_11130</name>
</gene>
<dbReference type="InterPro" id="IPR035965">
    <property type="entry name" value="PAS-like_dom_sf"/>
</dbReference>
<dbReference type="Pfam" id="PF13426">
    <property type="entry name" value="PAS_9"/>
    <property type="match status" value="3"/>
</dbReference>
<dbReference type="Gene3D" id="3.40.50.2300">
    <property type="match status" value="2"/>
</dbReference>
<dbReference type="InterPro" id="IPR036097">
    <property type="entry name" value="HisK_dim/P_sf"/>
</dbReference>
<dbReference type="InterPro" id="IPR005467">
    <property type="entry name" value="His_kinase_dom"/>
</dbReference>
<dbReference type="InterPro" id="IPR036890">
    <property type="entry name" value="HATPase_C_sf"/>
</dbReference>
<dbReference type="InterPro" id="IPR000700">
    <property type="entry name" value="PAS-assoc_C"/>
</dbReference>
<dbReference type="RefSeq" id="WP_249601701.1">
    <property type="nucleotide sequence ID" value="NZ_JAKHSK010000014.1"/>
</dbReference>
<dbReference type="Pfam" id="PF02518">
    <property type="entry name" value="HATPase_c"/>
    <property type="match status" value="1"/>
</dbReference>
<dbReference type="InterPro" id="IPR003661">
    <property type="entry name" value="HisK_dim/P_dom"/>
</dbReference>
<feature type="domain" description="PAC" evidence="20">
    <location>
        <begin position="351"/>
        <end position="403"/>
    </location>
</feature>
<keyword evidence="7" id="KW-0812">Transmembrane</keyword>
<dbReference type="Gene3D" id="1.10.287.130">
    <property type="match status" value="1"/>
</dbReference>
<keyword evidence="6" id="KW-0808">Transferase</keyword>
<dbReference type="EMBL" id="JAKHSK010000014">
    <property type="protein sequence ID" value="MCL6218852.1"/>
    <property type="molecule type" value="Genomic_DNA"/>
</dbReference>
<dbReference type="GO" id="GO:0005524">
    <property type="term" value="F:ATP binding"/>
    <property type="evidence" value="ECO:0007669"/>
    <property type="project" value="UniProtKB-KW"/>
</dbReference>
<feature type="domain" description="PAS" evidence="19">
    <location>
        <begin position="531"/>
        <end position="581"/>
    </location>
</feature>
<dbReference type="CDD" id="cd00082">
    <property type="entry name" value="HisKA"/>
    <property type="match status" value="1"/>
</dbReference>
<dbReference type="SMART" id="SM00388">
    <property type="entry name" value="HisKA"/>
    <property type="match status" value="1"/>
</dbReference>
<keyword evidence="14" id="KW-0131">Cell cycle</keyword>
<dbReference type="SMART" id="SM00086">
    <property type="entry name" value="PAC"/>
    <property type="match status" value="6"/>
</dbReference>
<dbReference type="InterPro" id="IPR000014">
    <property type="entry name" value="PAS"/>
</dbReference>
<keyword evidence="13" id="KW-0472">Membrane</keyword>